<evidence type="ECO:0000256" key="4">
    <source>
        <dbReference type="ARBA" id="ARBA00023157"/>
    </source>
</evidence>
<feature type="domain" description="EGF-like" evidence="9">
    <location>
        <begin position="146"/>
        <end position="188"/>
    </location>
</feature>
<name>A0A3B1JS75_ASTMX</name>
<evidence type="ECO:0000259" key="10">
    <source>
        <dbReference type="PROSITE" id="PS50963"/>
    </source>
</evidence>
<dbReference type="PROSITE" id="PS01186">
    <property type="entry name" value="EGF_2"/>
    <property type="match status" value="1"/>
</dbReference>
<sequence>MDLPMDVRRCKSRLGPRDHFCCPGYFGHDCFKCPGTVDNWCSNNGRCLDGLFGSGECLCNEGFHGTACETCEAGRYGKDCKSACNCTANGKCDEGLDGNGSCFCQESWTGTWCESKIAPDLCSEYNGGCHAEANSGYTGDGNLCSPINRCVEEVNGGCSDFADCIVTGPNERRCECQVGYVGNGVQCLEKVVPPVDRCLEDNGGCHPKATCKDLHFHTKTAGVFHLRSPAGKYKMNYTTAEAACRAEEATLATLSQLSDAQQLGMHLCTAGWMDGKKVGYPIRFPSVKCGDNHVGIVLYKDPVDLSSPYDAYCYRVRDVECECGPGYIGNGEFCNGNLASVIATNSNFSVFYSVSSLNLSPSTSFRFRSDLTLSWRDMEYHISTNNSLCFYEDLKHNTAIPSRLGFNLIVVIDSSPLKLINKQVILDWDIPANNGLIHIIQGPLRAPPAPVMLLIIFIGGAVAGVAYYFLKHKNDAFRFQYFRQLAQLVPNHSRPPNHAHICTKSCGPRESGYHRLSSQLCWVFKQN</sequence>
<dbReference type="Pfam" id="PF00193">
    <property type="entry name" value="Xlink"/>
    <property type="match status" value="1"/>
</dbReference>
<reference evidence="12" key="2">
    <citation type="journal article" date="2014" name="Nat. Commun.">
        <title>The cavefish genome reveals candidate genes for eye loss.</title>
        <authorList>
            <person name="McGaugh S.E."/>
            <person name="Gross J.B."/>
            <person name="Aken B."/>
            <person name="Blin M."/>
            <person name="Borowsky R."/>
            <person name="Chalopin D."/>
            <person name="Hinaux H."/>
            <person name="Jeffery W.R."/>
            <person name="Keene A."/>
            <person name="Ma L."/>
            <person name="Minx P."/>
            <person name="Murphy D."/>
            <person name="O'Quin K.E."/>
            <person name="Retaux S."/>
            <person name="Rohner N."/>
            <person name="Searle S.M."/>
            <person name="Stahl B.A."/>
            <person name="Tabin C."/>
            <person name="Volff J.N."/>
            <person name="Yoshizawa M."/>
            <person name="Warren W.C."/>
        </authorList>
    </citation>
    <scope>NUCLEOTIDE SEQUENCE [LARGE SCALE GENOMIC DNA]</scope>
    <source>
        <strain evidence="12">female</strain>
    </source>
</reference>
<dbReference type="Gene3D" id="2.30.180.10">
    <property type="entry name" value="FAS1 domain"/>
    <property type="match status" value="1"/>
</dbReference>
<evidence type="ECO:0000256" key="5">
    <source>
        <dbReference type="ARBA" id="ARBA00023180"/>
    </source>
</evidence>
<reference evidence="11" key="4">
    <citation type="submission" date="2025-09" db="UniProtKB">
        <authorList>
            <consortium name="Ensembl"/>
        </authorList>
    </citation>
    <scope>IDENTIFICATION</scope>
</reference>
<evidence type="ECO:0000256" key="1">
    <source>
        <dbReference type="ARBA" id="ARBA00004370"/>
    </source>
</evidence>
<comment type="caution">
    <text evidence="6">Lacks conserved residue(s) required for the propagation of feature annotation.</text>
</comment>
<dbReference type="InterPro" id="IPR024731">
    <property type="entry name" value="NELL2-like_EGF"/>
</dbReference>
<proteinExistence type="predicted"/>
<dbReference type="SMART" id="SM00181">
    <property type="entry name" value="EGF"/>
    <property type="match status" value="3"/>
</dbReference>
<dbReference type="PROSITE" id="PS01241">
    <property type="entry name" value="LINK_1"/>
    <property type="match status" value="1"/>
</dbReference>
<dbReference type="InterPro" id="IPR000742">
    <property type="entry name" value="EGF"/>
</dbReference>
<organism evidence="11 12">
    <name type="scientific">Astyanax mexicanus</name>
    <name type="common">Blind cave fish</name>
    <name type="synonym">Astyanax fasciatus mexicanus</name>
    <dbReference type="NCBI Taxonomy" id="7994"/>
    <lineage>
        <taxon>Eukaryota</taxon>
        <taxon>Metazoa</taxon>
        <taxon>Chordata</taxon>
        <taxon>Craniata</taxon>
        <taxon>Vertebrata</taxon>
        <taxon>Euteleostomi</taxon>
        <taxon>Actinopterygii</taxon>
        <taxon>Neopterygii</taxon>
        <taxon>Teleostei</taxon>
        <taxon>Ostariophysi</taxon>
        <taxon>Characiformes</taxon>
        <taxon>Characoidei</taxon>
        <taxon>Acestrorhamphidae</taxon>
        <taxon>Acestrorhamphinae</taxon>
        <taxon>Astyanax</taxon>
    </lineage>
</organism>
<keyword evidence="2 6" id="KW-0245">EGF-like domain</keyword>
<dbReference type="PROSITE" id="PS00022">
    <property type="entry name" value="EGF_1"/>
    <property type="match status" value="2"/>
</dbReference>
<dbReference type="PROSITE" id="PS50026">
    <property type="entry name" value="EGF_3"/>
    <property type="match status" value="2"/>
</dbReference>
<reference evidence="11" key="3">
    <citation type="submission" date="2025-08" db="UniProtKB">
        <authorList>
            <consortium name="Ensembl"/>
        </authorList>
    </citation>
    <scope>IDENTIFICATION</scope>
</reference>
<dbReference type="Gene3D" id="3.10.100.10">
    <property type="entry name" value="Mannose-Binding Protein A, subunit A"/>
    <property type="match status" value="1"/>
</dbReference>
<dbReference type="InterPro" id="IPR016186">
    <property type="entry name" value="C-type_lectin-like/link_sf"/>
</dbReference>
<feature type="domain" description="Link" evidence="10">
    <location>
        <begin position="222"/>
        <end position="315"/>
    </location>
</feature>
<comment type="subcellular location">
    <subcellularLocation>
        <location evidence="1">Membrane</location>
    </subcellularLocation>
</comment>
<feature type="disulfide bond" evidence="6">
    <location>
        <begin position="59"/>
        <end position="68"/>
    </location>
</feature>
<dbReference type="GeneTree" id="ENSGT00940000157928"/>
<dbReference type="PROSITE" id="PS50963">
    <property type="entry name" value="LINK_2"/>
    <property type="match status" value="1"/>
</dbReference>
<feature type="transmembrane region" description="Helical" evidence="8">
    <location>
        <begin position="451"/>
        <end position="470"/>
    </location>
</feature>
<dbReference type="SUPFAM" id="SSF56436">
    <property type="entry name" value="C-type lectin-like"/>
    <property type="match status" value="1"/>
</dbReference>
<evidence type="ECO:0000313" key="12">
    <source>
        <dbReference type="Proteomes" id="UP000018467"/>
    </source>
</evidence>
<keyword evidence="4 6" id="KW-1015">Disulfide bond</keyword>
<feature type="disulfide bond" evidence="7">
    <location>
        <begin position="268"/>
        <end position="289"/>
    </location>
</feature>
<dbReference type="SUPFAM" id="SSF82153">
    <property type="entry name" value="FAS1 domain"/>
    <property type="match status" value="1"/>
</dbReference>
<evidence type="ECO:0000256" key="8">
    <source>
        <dbReference type="SAM" id="Phobius"/>
    </source>
</evidence>
<dbReference type="InterPro" id="IPR016187">
    <property type="entry name" value="CTDL_fold"/>
</dbReference>
<keyword evidence="12" id="KW-1185">Reference proteome</keyword>
<dbReference type="GO" id="GO:0005540">
    <property type="term" value="F:hyaluronic acid binding"/>
    <property type="evidence" value="ECO:0007669"/>
    <property type="project" value="InterPro"/>
</dbReference>
<evidence type="ECO:0000256" key="6">
    <source>
        <dbReference type="PROSITE-ProRule" id="PRU00076"/>
    </source>
</evidence>
<protein>
    <submittedName>
        <fullName evidence="11">Stabilin 1</fullName>
    </submittedName>
</protein>
<dbReference type="Ensembl" id="ENSAMXT00000038471.1">
    <property type="protein sequence ID" value="ENSAMXP00000044690.1"/>
    <property type="gene ID" value="ENSAMXG00000004966.2"/>
</dbReference>
<dbReference type="SMART" id="SM00445">
    <property type="entry name" value="LINK"/>
    <property type="match status" value="1"/>
</dbReference>
<evidence type="ECO:0000256" key="2">
    <source>
        <dbReference type="ARBA" id="ARBA00022536"/>
    </source>
</evidence>
<evidence type="ECO:0000256" key="3">
    <source>
        <dbReference type="ARBA" id="ARBA00023136"/>
    </source>
</evidence>
<dbReference type="GO" id="GO:0016020">
    <property type="term" value="C:membrane"/>
    <property type="evidence" value="ECO:0007669"/>
    <property type="project" value="UniProtKB-SubCell"/>
</dbReference>
<feature type="disulfide bond" evidence="7">
    <location>
        <begin position="244"/>
        <end position="313"/>
    </location>
</feature>
<evidence type="ECO:0000259" key="9">
    <source>
        <dbReference type="PROSITE" id="PS50026"/>
    </source>
</evidence>
<keyword evidence="8" id="KW-0812">Transmembrane</keyword>
<dbReference type="GO" id="GO:0007155">
    <property type="term" value="P:cell adhesion"/>
    <property type="evidence" value="ECO:0007669"/>
    <property type="project" value="InterPro"/>
</dbReference>
<feature type="domain" description="EGF-like" evidence="9">
    <location>
        <begin position="37"/>
        <end position="69"/>
    </location>
</feature>
<dbReference type="PANTHER" id="PTHR24038:SF8">
    <property type="entry name" value="STABILIN-1"/>
    <property type="match status" value="1"/>
</dbReference>
<keyword evidence="8" id="KW-1133">Transmembrane helix</keyword>
<dbReference type="Pfam" id="PF12947">
    <property type="entry name" value="EGF_3"/>
    <property type="match status" value="1"/>
</dbReference>
<dbReference type="PRINTS" id="PR01265">
    <property type="entry name" value="LINKMODULE"/>
</dbReference>
<dbReference type="InterPro" id="IPR000538">
    <property type="entry name" value="Link_dom"/>
</dbReference>
<dbReference type="PANTHER" id="PTHR24038">
    <property type="entry name" value="STABILIN"/>
    <property type="match status" value="1"/>
</dbReference>
<keyword evidence="3 8" id="KW-0472">Membrane</keyword>
<evidence type="ECO:0000256" key="7">
    <source>
        <dbReference type="PROSITE-ProRule" id="PRU00323"/>
    </source>
</evidence>
<accession>A0A3B1JS75</accession>
<evidence type="ECO:0000313" key="11">
    <source>
        <dbReference type="Ensembl" id="ENSAMXP00000044690.1"/>
    </source>
</evidence>
<reference evidence="12" key="1">
    <citation type="submission" date="2013-03" db="EMBL/GenBank/DDBJ databases">
        <authorList>
            <person name="Jeffery W."/>
            <person name="Warren W."/>
            <person name="Wilson R.K."/>
        </authorList>
    </citation>
    <scope>NUCLEOTIDE SEQUENCE</scope>
    <source>
        <strain evidence="12">female</strain>
    </source>
</reference>
<dbReference type="InterPro" id="IPR036378">
    <property type="entry name" value="FAS1_dom_sf"/>
</dbReference>
<dbReference type="AlphaFoldDB" id="A0A3B1JS75"/>
<dbReference type="Gene3D" id="2.10.25.10">
    <property type="entry name" value="Laminin"/>
    <property type="match status" value="1"/>
</dbReference>
<dbReference type="Bgee" id="ENSAMXG00000004966">
    <property type="expression patterns" value="Expressed in mesonephros and 14 other cell types or tissues"/>
</dbReference>
<dbReference type="Gene3D" id="2.170.300.10">
    <property type="entry name" value="Tie2 ligand-binding domain superfamily"/>
    <property type="match status" value="1"/>
</dbReference>
<dbReference type="Proteomes" id="UP000018467">
    <property type="component" value="Unassembled WGS sequence"/>
</dbReference>
<keyword evidence="5" id="KW-0325">Glycoprotein</keyword>